<name>A0A9N9JHZ9_9GLOM</name>
<gene>
    <name evidence="1" type="ORF">AMORRO_LOCUS17495</name>
</gene>
<organism evidence="1 2">
    <name type="scientific">Acaulospora morrowiae</name>
    <dbReference type="NCBI Taxonomy" id="94023"/>
    <lineage>
        <taxon>Eukaryota</taxon>
        <taxon>Fungi</taxon>
        <taxon>Fungi incertae sedis</taxon>
        <taxon>Mucoromycota</taxon>
        <taxon>Glomeromycotina</taxon>
        <taxon>Glomeromycetes</taxon>
        <taxon>Diversisporales</taxon>
        <taxon>Acaulosporaceae</taxon>
        <taxon>Acaulospora</taxon>
    </lineage>
</organism>
<keyword evidence="2" id="KW-1185">Reference proteome</keyword>
<feature type="non-terminal residue" evidence="1">
    <location>
        <position position="193"/>
    </location>
</feature>
<dbReference type="Proteomes" id="UP000789342">
    <property type="component" value="Unassembled WGS sequence"/>
</dbReference>
<evidence type="ECO:0000313" key="1">
    <source>
        <dbReference type="EMBL" id="CAG8783127.1"/>
    </source>
</evidence>
<protein>
    <submittedName>
        <fullName evidence="1">4309_t:CDS:1</fullName>
    </submittedName>
</protein>
<accession>A0A9N9JHZ9</accession>
<dbReference type="AlphaFoldDB" id="A0A9N9JHZ9"/>
<comment type="caution">
    <text evidence="1">The sequence shown here is derived from an EMBL/GenBank/DDBJ whole genome shotgun (WGS) entry which is preliminary data.</text>
</comment>
<evidence type="ECO:0000313" key="2">
    <source>
        <dbReference type="Proteomes" id="UP000789342"/>
    </source>
</evidence>
<dbReference type="EMBL" id="CAJVPV010054375">
    <property type="protein sequence ID" value="CAG8783127.1"/>
    <property type="molecule type" value="Genomic_DNA"/>
</dbReference>
<sequence>MTGLLGTRYSNETANNPVVVIQNTEITVSDLAIQFGRNYKGQLAFVVLFTIANEHGNILRDGWKYILEIIKNLFVNSLLPISMLQVEDFLAGTITIPLKPKTSQLSKQERNRDNSLLSALSSYLLSPYAGNYESSRGDPTEEEIECCMCTVECVGVSHLEEIFADIRLLEQESLEFLMKSLKFIADGNTATKI</sequence>
<reference evidence="1" key="1">
    <citation type="submission" date="2021-06" db="EMBL/GenBank/DDBJ databases">
        <authorList>
            <person name="Kallberg Y."/>
            <person name="Tangrot J."/>
            <person name="Rosling A."/>
        </authorList>
    </citation>
    <scope>NUCLEOTIDE SEQUENCE</scope>
    <source>
        <strain evidence="1">CL551</strain>
    </source>
</reference>
<proteinExistence type="predicted"/>
<dbReference type="OrthoDB" id="10258608at2759"/>